<keyword evidence="6" id="KW-1185">Reference proteome</keyword>
<protein>
    <submittedName>
        <fullName evidence="5">Acyl carrier protein</fullName>
    </submittedName>
</protein>
<dbReference type="SMART" id="SM00823">
    <property type="entry name" value="PKS_PP"/>
    <property type="match status" value="1"/>
</dbReference>
<dbReference type="SUPFAM" id="SSF47336">
    <property type="entry name" value="ACP-like"/>
    <property type="match status" value="1"/>
</dbReference>
<evidence type="ECO:0000313" key="6">
    <source>
        <dbReference type="Proteomes" id="UP001596012"/>
    </source>
</evidence>
<dbReference type="Pfam" id="PF00550">
    <property type="entry name" value="PP-binding"/>
    <property type="match status" value="1"/>
</dbReference>
<sequence>MTPPSHQAETGSSPRKESSEAHVELVRRTWATALNHNDFSDDDNFFNIGGHSMLGIALMKELESALGVRLPVRLLFDNPTVGGLAAALPAQVEDPGGAR</sequence>
<keyword evidence="1" id="KW-0596">Phosphopantetheine</keyword>
<reference evidence="6" key="1">
    <citation type="journal article" date="2019" name="Int. J. Syst. Evol. Microbiol.">
        <title>The Global Catalogue of Microorganisms (GCM) 10K type strain sequencing project: providing services to taxonomists for standard genome sequencing and annotation.</title>
        <authorList>
            <consortium name="The Broad Institute Genomics Platform"/>
            <consortium name="The Broad Institute Genome Sequencing Center for Infectious Disease"/>
            <person name="Wu L."/>
            <person name="Ma J."/>
        </authorList>
    </citation>
    <scope>NUCLEOTIDE SEQUENCE [LARGE SCALE GENOMIC DNA]</scope>
    <source>
        <strain evidence="6">DT43</strain>
    </source>
</reference>
<dbReference type="EMBL" id="JBHSFG010000020">
    <property type="protein sequence ID" value="MFC4465241.1"/>
    <property type="molecule type" value="Genomic_DNA"/>
</dbReference>
<dbReference type="InterPro" id="IPR020806">
    <property type="entry name" value="PKS_PP-bd"/>
</dbReference>
<proteinExistence type="predicted"/>
<feature type="compositionally biased region" description="Polar residues" evidence="3">
    <location>
        <begin position="1"/>
        <end position="13"/>
    </location>
</feature>
<dbReference type="PROSITE" id="PS50075">
    <property type="entry name" value="CARRIER"/>
    <property type="match status" value="1"/>
</dbReference>
<dbReference type="InterPro" id="IPR036736">
    <property type="entry name" value="ACP-like_sf"/>
</dbReference>
<dbReference type="Gene3D" id="1.10.1200.10">
    <property type="entry name" value="ACP-like"/>
    <property type="match status" value="1"/>
</dbReference>
<dbReference type="PANTHER" id="PTHR44845">
    <property type="entry name" value="CARRIER DOMAIN-CONTAINING PROTEIN"/>
    <property type="match status" value="1"/>
</dbReference>
<evidence type="ECO:0000313" key="5">
    <source>
        <dbReference type="EMBL" id="MFC4465241.1"/>
    </source>
</evidence>
<evidence type="ECO:0000256" key="3">
    <source>
        <dbReference type="SAM" id="MobiDB-lite"/>
    </source>
</evidence>
<feature type="compositionally biased region" description="Basic and acidic residues" evidence="3">
    <location>
        <begin position="14"/>
        <end position="23"/>
    </location>
</feature>
<feature type="domain" description="Carrier" evidence="4">
    <location>
        <begin position="17"/>
        <end position="92"/>
    </location>
</feature>
<accession>A0ABV8YQ27</accession>
<keyword evidence="2" id="KW-0597">Phosphoprotein</keyword>
<evidence type="ECO:0000256" key="2">
    <source>
        <dbReference type="ARBA" id="ARBA00022553"/>
    </source>
</evidence>
<dbReference type="RefSeq" id="WP_386341068.1">
    <property type="nucleotide sequence ID" value="NZ_JBHSFG010000020.1"/>
</dbReference>
<evidence type="ECO:0000256" key="1">
    <source>
        <dbReference type="ARBA" id="ARBA00022450"/>
    </source>
</evidence>
<dbReference type="Proteomes" id="UP001596012">
    <property type="component" value="Unassembled WGS sequence"/>
</dbReference>
<comment type="caution">
    <text evidence="5">The sequence shown here is derived from an EMBL/GenBank/DDBJ whole genome shotgun (WGS) entry which is preliminary data.</text>
</comment>
<dbReference type="PANTHER" id="PTHR44845:SF6">
    <property type="entry name" value="BETA-ALANINE-ACTIVATING ENZYME"/>
    <property type="match status" value="1"/>
</dbReference>
<feature type="region of interest" description="Disordered" evidence="3">
    <location>
        <begin position="1"/>
        <end position="23"/>
    </location>
</feature>
<organism evidence="5 6">
    <name type="scientific">Streptomyces xiangluensis</name>
    <dbReference type="NCBI Taxonomy" id="2665720"/>
    <lineage>
        <taxon>Bacteria</taxon>
        <taxon>Bacillati</taxon>
        <taxon>Actinomycetota</taxon>
        <taxon>Actinomycetes</taxon>
        <taxon>Kitasatosporales</taxon>
        <taxon>Streptomycetaceae</taxon>
        <taxon>Streptomyces</taxon>
    </lineage>
</organism>
<name>A0ABV8YQ27_9ACTN</name>
<dbReference type="InterPro" id="IPR009081">
    <property type="entry name" value="PP-bd_ACP"/>
</dbReference>
<gene>
    <name evidence="5" type="ORF">ACFPH6_11925</name>
</gene>
<evidence type="ECO:0000259" key="4">
    <source>
        <dbReference type="PROSITE" id="PS50075"/>
    </source>
</evidence>